<dbReference type="AlphaFoldDB" id="A0A6G1BLT7"/>
<name>A0A6G1BLT7_9ORYZ</name>
<protein>
    <submittedName>
        <fullName evidence="1">Uncharacterized protein</fullName>
    </submittedName>
</protein>
<keyword evidence="2" id="KW-1185">Reference proteome</keyword>
<accession>A0A6G1BLT7</accession>
<sequence length="95" mass="10764">MSFLESLGRAWDLVEELQKTTLAGWVEHDEIRSARATEEAYLREGHQQLEVLAGAAKAVYDYDVAEVERERTAPDMERDEAVATREEAAKALKEL</sequence>
<comment type="caution">
    <text evidence="1">The sequence shown here is derived from an EMBL/GenBank/DDBJ whole genome shotgun (WGS) entry which is preliminary data.</text>
</comment>
<dbReference type="EMBL" id="SPHZ02000012">
    <property type="protein sequence ID" value="KAF0888751.1"/>
    <property type="molecule type" value="Genomic_DNA"/>
</dbReference>
<dbReference type="Proteomes" id="UP000479710">
    <property type="component" value="Unassembled WGS sequence"/>
</dbReference>
<reference evidence="1 2" key="1">
    <citation type="submission" date="2019-11" db="EMBL/GenBank/DDBJ databases">
        <title>Whole genome sequence of Oryza granulata.</title>
        <authorList>
            <person name="Li W."/>
        </authorList>
    </citation>
    <scope>NUCLEOTIDE SEQUENCE [LARGE SCALE GENOMIC DNA]</scope>
    <source>
        <strain evidence="2">cv. Menghai</strain>
        <tissue evidence="1">Leaf</tissue>
    </source>
</reference>
<organism evidence="1 2">
    <name type="scientific">Oryza meyeriana var. granulata</name>
    <dbReference type="NCBI Taxonomy" id="110450"/>
    <lineage>
        <taxon>Eukaryota</taxon>
        <taxon>Viridiplantae</taxon>
        <taxon>Streptophyta</taxon>
        <taxon>Embryophyta</taxon>
        <taxon>Tracheophyta</taxon>
        <taxon>Spermatophyta</taxon>
        <taxon>Magnoliopsida</taxon>
        <taxon>Liliopsida</taxon>
        <taxon>Poales</taxon>
        <taxon>Poaceae</taxon>
        <taxon>BOP clade</taxon>
        <taxon>Oryzoideae</taxon>
        <taxon>Oryzeae</taxon>
        <taxon>Oryzinae</taxon>
        <taxon>Oryza</taxon>
        <taxon>Oryza meyeriana</taxon>
    </lineage>
</organism>
<evidence type="ECO:0000313" key="1">
    <source>
        <dbReference type="EMBL" id="KAF0888751.1"/>
    </source>
</evidence>
<evidence type="ECO:0000313" key="2">
    <source>
        <dbReference type="Proteomes" id="UP000479710"/>
    </source>
</evidence>
<gene>
    <name evidence="1" type="ORF">E2562_017601</name>
</gene>
<proteinExistence type="predicted"/>